<proteinExistence type="predicted"/>
<keyword evidence="4" id="KW-0614">Plasmid</keyword>
<sequence length="120" mass="13583">MSNSNQNWQPVCEVSDLVMDSGVCALVRDSNLQEQQIALFYMHCEMQKKQVYAVGNYDPIGKANVLYRGLVGCTDEQIFVASPLYKQRYLLSDGRCLDDDSIKLPVYDARINGNKIEVLL</sequence>
<evidence type="ECO:0000259" key="3">
    <source>
        <dbReference type="Pfam" id="PF13806"/>
    </source>
</evidence>
<organism evidence="4 7">
    <name type="scientific">Pseudoalteromonas lipolytica</name>
    <dbReference type="NCBI Taxonomy" id="570156"/>
    <lineage>
        <taxon>Bacteria</taxon>
        <taxon>Pseudomonadati</taxon>
        <taxon>Pseudomonadota</taxon>
        <taxon>Gammaproteobacteria</taxon>
        <taxon>Alteromonadales</taxon>
        <taxon>Pseudoalteromonadaceae</taxon>
        <taxon>Pseudoalteromonas</taxon>
    </lineage>
</organism>
<accession>A0AAD0WE73</accession>
<keyword evidence="2" id="KW-0534">Nitrate assimilation</keyword>
<reference evidence="4 7" key="2">
    <citation type="submission" date="2018-08" db="EMBL/GenBank/DDBJ databases">
        <title>Draft genome sequence of Pseudoalteromonas donghaensis HJ51.</title>
        <authorList>
            <person name="Oh J."/>
            <person name="Roh D."/>
        </authorList>
    </citation>
    <scope>NUCLEOTIDE SEQUENCE [LARGE SCALE GENOMIC DNA]</scope>
    <source>
        <strain evidence="4 7">HJ51</strain>
        <plasmid evidence="4 7">unnamed1</plasmid>
    </source>
</reference>
<protein>
    <submittedName>
        <fullName evidence="4">Nitrite reductase (NAD(P)H) small subunit</fullName>
    </submittedName>
    <submittedName>
        <fullName evidence="5">Nitrite reductase (NADH) small subunit</fullName>
    </submittedName>
</protein>
<dbReference type="InterPro" id="IPR012748">
    <property type="entry name" value="Rieske-like_NirD"/>
</dbReference>
<evidence type="ECO:0000313" key="4">
    <source>
        <dbReference type="EMBL" id="AXV67254.1"/>
    </source>
</evidence>
<evidence type="ECO:0000256" key="2">
    <source>
        <dbReference type="ARBA" id="ARBA00023063"/>
    </source>
</evidence>
<dbReference type="PANTHER" id="PTHR40562:SF1">
    <property type="entry name" value="NITRITE REDUCTASE (NADH) SMALL SUBUNIT"/>
    <property type="match status" value="1"/>
</dbReference>
<dbReference type="Gene3D" id="2.102.10.10">
    <property type="entry name" value="Rieske [2Fe-2S] iron-sulphur domain"/>
    <property type="match status" value="1"/>
</dbReference>
<evidence type="ECO:0000313" key="6">
    <source>
        <dbReference type="Proteomes" id="UP000183805"/>
    </source>
</evidence>
<gene>
    <name evidence="4" type="primary">nirD</name>
    <name evidence="4" type="ORF">D0907_18215</name>
    <name evidence="5" type="ORF">SAMN04487854_10224</name>
</gene>
<dbReference type="AlphaFoldDB" id="A0AAD0WE73"/>
<evidence type="ECO:0000313" key="5">
    <source>
        <dbReference type="EMBL" id="SFT37761.1"/>
    </source>
</evidence>
<dbReference type="GeneID" id="99507421"/>
<evidence type="ECO:0000256" key="1">
    <source>
        <dbReference type="ARBA" id="ARBA00023002"/>
    </source>
</evidence>
<dbReference type="PANTHER" id="PTHR40562">
    <property type="match status" value="1"/>
</dbReference>
<dbReference type="InterPro" id="IPR017881">
    <property type="entry name" value="NirD"/>
</dbReference>
<evidence type="ECO:0000313" key="7">
    <source>
        <dbReference type="Proteomes" id="UP000264605"/>
    </source>
</evidence>
<dbReference type="GO" id="GO:0042128">
    <property type="term" value="P:nitrate assimilation"/>
    <property type="evidence" value="ECO:0007669"/>
    <property type="project" value="UniProtKB-KW"/>
</dbReference>
<dbReference type="Proteomes" id="UP000264605">
    <property type="component" value="Plasmid unnamed1"/>
</dbReference>
<dbReference type="InterPro" id="IPR036922">
    <property type="entry name" value="Rieske_2Fe-2S_sf"/>
</dbReference>
<name>A0AAD0WE73_9GAMM</name>
<dbReference type="CDD" id="cd03529">
    <property type="entry name" value="Rieske_NirD"/>
    <property type="match status" value="1"/>
</dbReference>
<keyword evidence="1" id="KW-0560">Oxidoreductase</keyword>
<keyword evidence="6" id="KW-1185">Reference proteome</keyword>
<feature type="domain" description="Rieske-like [2Fe-2S]" evidence="3">
    <location>
        <begin position="7"/>
        <end position="118"/>
    </location>
</feature>
<dbReference type="GO" id="GO:0051537">
    <property type="term" value="F:2 iron, 2 sulfur cluster binding"/>
    <property type="evidence" value="ECO:0007669"/>
    <property type="project" value="InterPro"/>
</dbReference>
<dbReference type="KEGG" id="pdj:D0907_18215"/>
<dbReference type="EMBL" id="CP032091">
    <property type="protein sequence ID" value="AXV67254.1"/>
    <property type="molecule type" value="Genomic_DNA"/>
</dbReference>
<dbReference type="GO" id="GO:0008942">
    <property type="term" value="F:nitrite reductase [NAD(P)H] activity"/>
    <property type="evidence" value="ECO:0007669"/>
    <property type="project" value="InterPro"/>
</dbReference>
<dbReference type="PROSITE" id="PS51300">
    <property type="entry name" value="NIRD"/>
    <property type="match status" value="1"/>
</dbReference>
<dbReference type="SUPFAM" id="SSF50022">
    <property type="entry name" value="ISP domain"/>
    <property type="match status" value="1"/>
</dbReference>
<dbReference type="Proteomes" id="UP000183805">
    <property type="component" value="Unassembled WGS sequence"/>
</dbReference>
<dbReference type="EMBL" id="FPAZ01000002">
    <property type="protein sequence ID" value="SFT37761.1"/>
    <property type="molecule type" value="Genomic_DNA"/>
</dbReference>
<reference evidence="5 6" key="1">
    <citation type="submission" date="2016-10" db="EMBL/GenBank/DDBJ databases">
        <authorList>
            <person name="Varghese N."/>
            <person name="Submissions S."/>
        </authorList>
    </citation>
    <scope>NUCLEOTIDE SEQUENCE [LARGE SCALE GENOMIC DNA]</scope>
    <source>
        <strain evidence="5 6">CGMCC 1.8499</strain>
    </source>
</reference>
<dbReference type="Pfam" id="PF13806">
    <property type="entry name" value="Rieske_2"/>
    <property type="match status" value="1"/>
</dbReference>
<geneLocation type="plasmid" evidence="4 7">
    <name>unnamed1</name>
</geneLocation>
<dbReference type="NCBIfam" id="TIGR02378">
    <property type="entry name" value="nirD_assim_sml"/>
    <property type="match status" value="1"/>
</dbReference>
<dbReference type="RefSeq" id="WP_065979192.1">
    <property type="nucleotide sequence ID" value="NZ_CP032091.1"/>
</dbReference>